<reference evidence="2 3" key="1">
    <citation type="submission" date="2010-08" db="EMBL/GenBank/DDBJ databases">
        <title>The draft genome of Desulfovibrio fructosovorans JJ.</title>
        <authorList>
            <consortium name="US DOE Joint Genome Institute (JGI-PGF)"/>
            <person name="Lucas S."/>
            <person name="Copeland A."/>
            <person name="Lapidus A."/>
            <person name="Cheng J.-F."/>
            <person name="Bruce D."/>
            <person name="Goodwin L."/>
            <person name="Pitluck S."/>
            <person name="Land M.L."/>
            <person name="Hauser L."/>
            <person name="Chang Y.-J."/>
            <person name="Jeffries C."/>
            <person name="Wall J.D."/>
            <person name="Stahl D.A."/>
            <person name="Arkin A.P."/>
            <person name="Dehal P."/>
            <person name="Stolyar S.M."/>
            <person name="Hazen T.C."/>
            <person name="Woyke T.J."/>
        </authorList>
    </citation>
    <scope>NUCLEOTIDE SEQUENCE [LARGE SCALE GENOMIC DNA]</scope>
    <source>
        <strain evidence="2 3">JJ</strain>
    </source>
</reference>
<dbReference type="InterPro" id="IPR021320">
    <property type="entry name" value="DUF2905"/>
</dbReference>
<gene>
    <name evidence="2" type="ORF">DesfrDRAFT_2260</name>
</gene>
<evidence type="ECO:0008006" key="4">
    <source>
        <dbReference type="Google" id="ProtNLM"/>
    </source>
</evidence>
<dbReference type="AlphaFoldDB" id="E1JX27"/>
<evidence type="ECO:0000256" key="1">
    <source>
        <dbReference type="SAM" id="Phobius"/>
    </source>
</evidence>
<protein>
    <recommendedName>
        <fullName evidence="4">DUF2905 domain-containing protein</fullName>
    </recommendedName>
</protein>
<keyword evidence="1" id="KW-0812">Transmembrane</keyword>
<dbReference type="Pfam" id="PF11146">
    <property type="entry name" value="DUF2905"/>
    <property type="match status" value="1"/>
</dbReference>
<dbReference type="STRING" id="596151.DesfrDRAFT_2260"/>
<organism evidence="2 3">
    <name type="scientific">Solidesulfovibrio fructosivorans JJ]</name>
    <dbReference type="NCBI Taxonomy" id="596151"/>
    <lineage>
        <taxon>Bacteria</taxon>
        <taxon>Pseudomonadati</taxon>
        <taxon>Thermodesulfobacteriota</taxon>
        <taxon>Desulfovibrionia</taxon>
        <taxon>Desulfovibrionales</taxon>
        <taxon>Desulfovibrionaceae</taxon>
        <taxon>Solidesulfovibrio</taxon>
    </lineage>
</organism>
<keyword evidence="3" id="KW-1185">Reference proteome</keyword>
<dbReference type="Proteomes" id="UP000006250">
    <property type="component" value="Unassembled WGS sequence"/>
</dbReference>
<dbReference type="RefSeq" id="WP_005993914.1">
    <property type="nucleotide sequence ID" value="NZ_AECZ01000013.1"/>
</dbReference>
<dbReference type="eggNOG" id="ENOG5031893">
    <property type="taxonomic scope" value="Bacteria"/>
</dbReference>
<name>E1JX27_SOLFR</name>
<evidence type="ECO:0000313" key="2">
    <source>
        <dbReference type="EMBL" id="EFL51101.1"/>
    </source>
</evidence>
<proteinExistence type="predicted"/>
<accession>E1JX27</accession>
<dbReference type="PANTHER" id="PTHR36443">
    <property type="entry name" value="BSR5223 PROTEIN"/>
    <property type="match status" value="1"/>
</dbReference>
<keyword evidence="1" id="KW-0472">Membrane</keyword>
<dbReference type="EMBL" id="AECZ01000013">
    <property type="protein sequence ID" value="EFL51101.1"/>
    <property type="molecule type" value="Genomic_DNA"/>
</dbReference>
<dbReference type="PROSITE" id="PS51257">
    <property type="entry name" value="PROKAR_LIPOPROTEIN"/>
    <property type="match status" value="1"/>
</dbReference>
<dbReference type="OrthoDB" id="9811610at2"/>
<dbReference type="PANTHER" id="PTHR36443:SF1">
    <property type="entry name" value="BSR5223 PROTEIN"/>
    <property type="match status" value="1"/>
</dbReference>
<sequence length="80" mass="9092" precursor="true">MNHALGKLLLTVGLALACLGIVLILADRPGFWQSLWQRLPLFRLPGDIRYKGEGFSFYFPWVTCLVVSIALTVLAWIFRK</sequence>
<comment type="caution">
    <text evidence="2">The sequence shown here is derived from an EMBL/GenBank/DDBJ whole genome shotgun (WGS) entry which is preliminary data.</text>
</comment>
<feature type="transmembrane region" description="Helical" evidence="1">
    <location>
        <begin position="58"/>
        <end position="78"/>
    </location>
</feature>
<evidence type="ECO:0000313" key="3">
    <source>
        <dbReference type="Proteomes" id="UP000006250"/>
    </source>
</evidence>
<keyword evidence="1" id="KW-1133">Transmembrane helix</keyword>